<dbReference type="GO" id="GO:0003700">
    <property type="term" value="F:DNA-binding transcription factor activity"/>
    <property type="evidence" value="ECO:0007669"/>
    <property type="project" value="UniProtKB-UniRule"/>
</dbReference>
<evidence type="ECO:0000256" key="6">
    <source>
        <dbReference type="ARBA" id="ARBA00023163"/>
    </source>
</evidence>
<evidence type="ECO:0000256" key="8">
    <source>
        <dbReference type="PROSITE-ProRule" id="PRU00071"/>
    </source>
</evidence>
<feature type="compositionally biased region" description="Low complexity" evidence="10">
    <location>
        <begin position="206"/>
        <end position="224"/>
    </location>
</feature>
<dbReference type="GO" id="GO:0008270">
    <property type="term" value="F:zinc ion binding"/>
    <property type="evidence" value="ECO:0007669"/>
    <property type="project" value="UniProtKB-KW"/>
</dbReference>
<dbReference type="PANTHER" id="PTHR31992">
    <property type="entry name" value="DOF ZINC FINGER PROTEIN DOF1.4-RELATED"/>
    <property type="match status" value="1"/>
</dbReference>
<proteinExistence type="predicted"/>
<feature type="domain" description="Dof-type" evidence="11">
    <location>
        <begin position="132"/>
        <end position="186"/>
    </location>
</feature>
<evidence type="ECO:0000256" key="3">
    <source>
        <dbReference type="ARBA" id="ARBA00022833"/>
    </source>
</evidence>
<sequence length="389" mass="42788">MFFLHLLSLFLSFPFLSFYWGDGILFSVILSHHIFPKNLSTFLYKRDKDQRDQRKKIMVFSSFPVYLDHPNLHQLQQSDGHQQGNTGLENPAQLPTLQPPPMQVGASSGSIRPGSMVDRARLAKIPLPEAGLKCPRCDSTNTKFCYFNNYNLSQPRHFCKTCRRYWTRGGALRSVPVGGGCRRNKRSKSSNNNNNSSKTAGSNVNTNTIASGTSTSASPSSCSTEIMNGRHHFPHEQPTQLTPLMAAFQNLNHHYGGFQPPPLVSTHHGNGTGALGHHHEMGFQIGSSTNTNNTNNLPVPSGGGSDHQWRLPSLAANTNLYPFQHGTDQGIHESSSVNNNNINAHDDQGLNSTKQFLGTMENNSNQYWGGNAWTGFSGLNSSSSASHLL</sequence>
<dbReference type="AlphaFoldDB" id="A0ABD2RW01"/>
<evidence type="ECO:0000256" key="9">
    <source>
        <dbReference type="RuleBase" id="RU369094"/>
    </source>
</evidence>
<keyword evidence="5 8" id="KW-0238">DNA-binding</keyword>
<dbReference type="EMBL" id="JBJKTR010000018">
    <property type="protein sequence ID" value="KAL3336091.1"/>
    <property type="molecule type" value="Genomic_DNA"/>
</dbReference>
<dbReference type="Pfam" id="PF02701">
    <property type="entry name" value="Zn_ribbon_Dof"/>
    <property type="match status" value="1"/>
</dbReference>
<keyword evidence="2 8" id="KW-0863">Zinc-finger</keyword>
<evidence type="ECO:0000256" key="5">
    <source>
        <dbReference type="ARBA" id="ARBA00023125"/>
    </source>
</evidence>
<evidence type="ECO:0000313" key="12">
    <source>
        <dbReference type="EMBL" id="KAL3336091.1"/>
    </source>
</evidence>
<evidence type="ECO:0000313" key="13">
    <source>
        <dbReference type="Proteomes" id="UP001627284"/>
    </source>
</evidence>
<feature type="compositionally biased region" description="Polar residues" evidence="10">
    <location>
        <begin position="76"/>
        <end position="96"/>
    </location>
</feature>
<reference evidence="12 13" key="1">
    <citation type="submission" date="2024-05" db="EMBL/GenBank/DDBJ databases">
        <title>De novo assembly of an allotetraploid wild potato.</title>
        <authorList>
            <person name="Hosaka A.J."/>
        </authorList>
    </citation>
    <scope>NUCLEOTIDE SEQUENCE [LARGE SCALE GENOMIC DNA]</scope>
    <source>
        <tissue evidence="12">Young leaves</tissue>
    </source>
</reference>
<evidence type="ECO:0000256" key="4">
    <source>
        <dbReference type="ARBA" id="ARBA00023015"/>
    </source>
</evidence>
<keyword evidence="6 9" id="KW-0804">Transcription</keyword>
<dbReference type="Proteomes" id="UP001627284">
    <property type="component" value="Unassembled WGS sequence"/>
</dbReference>
<comment type="caution">
    <text evidence="12">The sequence shown here is derived from an EMBL/GenBank/DDBJ whole genome shotgun (WGS) entry which is preliminary data.</text>
</comment>
<comment type="function">
    <text evidence="9">Transcription factor that binds specifically to a 5'-AA[AG]G-3' consensus core sequence.</text>
</comment>
<evidence type="ECO:0000256" key="1">
    <source>
        <dbReference type="ARBA" id="ARBA00022723"/>
    </source>
</evidence>
<comment type="subcellular location">
    <subcellularLocation>
        <location evidence="8 9">Nucleus</location>
    </subcellularLocation>
</comment>
<dbReference type="GO" id="GO:0003677">
    <property type="term" value="F:DNA binding"/>
    <property type="evidence" value="ECO:0007669"/>
    <property type="project" value="UniProtKB-UniRule"/>
</dbReference>
<accession>A0ABD2RW01</accession>
<keyword evidence="3 9" id="KW-0862">Zinc</keyword>
<keyword evidence="1 9" id="KW-0479">Metal-binding</keyword>
<dbReference type="GO" id="GO:0005634">
    <property type="term" value="C:nucleus"/>
    <property type="evidence" value="ECO:0007669"/>
    <property type="project" value="UniProtKB-SubCell"/>
</dbReference>
<evidence type="ECO:0000256" key="10">
    <source>
        <dbReference type="SAM" id="MobiDB-lite"/>
    </source>
</evidence>
<evidence type="ECO:0000256" key="2">
    <source>
        <dbReference type="ARBA" id="ARBA00022771"/>
    </source>
</evidence>
<evidence type="ECO:0000256" key="7">
    <source>
        <dbReference type="ARBA" id="ARBA00023242"/>
    </source>
</evidence>
<feature type="region of interest" description="Disordered" evidence="10">
    <location>
        <begin position="176"/>
        <end position="234"/>
    </location>
</feature>
<feature type="compositionally biased region" description="Low complexity" evidence="10">
    <location>
        <begin position="189"/>
        <end position="198"/>
    </location>
</feature>
<dbReference type="InterPro" id="IPR003851">
    <property type="entry name" value="Znf_Dof"/>
</dbReference>
<organism evidence="12 13">
    <name type="scientific">Solanum stoloniferum</name>
    <dbReference type="NCBI Taxonomy" id="62892"/>
    <lineage>
        <taxon>Eukaryota</taxon>
        <taxon>Viridiplantae</taxon>
        <taxon>Streptophyta</taxon>
        <taxon>Embryophyta</taxon>
        <taxon>Tracheophyta</taxon>
        <taxon>Spermatophyta</taxon>
        <taxon>Magnoliopsida</taxon>
        <taxon>eudicotyledons</taxon>
        <taxon>Gunneridae</taxon>
        <taxon>Pentapetalae</taxon>
        <taxon>asterids</taxon>
        <taxon>lamiids</taxon>
        <taxon>Solanales</taxon>
        <taxon>Solanaceae</taxon>
        <taxon>Solanoideae</taxon>
        <taxon>Solaneae</taxon>
        <taxon>Solanum</taxon>
    </lineage>
</organism>
<dbReference type="PROSITE" id="PS01361">
    <property type="entry name" value="ZF_DOF_1"/>
    <property type="match status" value="1"/>
</dbReference>
<evidence type="ECO:0000259" key="11">
    <source>
        <dbReference type="PROSITE" id="PS50884"/>
    </source>
</evidence>
<feature type="region of interest" description="Disordered" evidence="10">
    <location>
        <begin position="76"/>
        <end position="114"/>
    </location>
</feature>
<protein>
    <recommendedName>
        <fullName evidence="9">Dof zinc finger protein</fullName>
    </recommendedName>
</protein>
<dbReference type="InterPro" id="IPR045174">
    <property type="entry name" value="Dof"/>
</dbReference>
<gene>
    <name evidence="12" type="ORF">AABB24_032028</name>
</gene>
<keyword evidence="7 8" id="KW-0539">Nucleus</keyword>
<keyword evidence="4 9" id="KW-0805">Transcription regulation</keyword>
<dbReference type="PANTHER" id="PTHR31992:SF255">
    <property type="entry name" value="DOF ZINC FINGER PROTEIN"/>
    <property type="match status" value="1"/>
</dbReference>
<keyword evidence="13" id="KW-1185">Reference proteome</keyword>
<dbReference type="PROSITE" id="PS50884">
    <property type="entry name" value="ZF_DOF_2"/>
    <property type="match status" value="1"/>
</dbReference>
<name>A0ABD2RW01_9SOLN</name>